<evidence type="ECO:0000313" key="1">
    <source>
        <dbReference type="EMBL" id="SFD70399.1"/>
    </source>
</evidence>
<evidence type="ECO:0000313" key="2">
    <source>
        <dbReference type="Proteomes" id="UP000198611"/>
    </source>
</evidence>
<dbReference type="RefSeq" id="WP_093428789.1">
    <property type="nucleotide sequence ID" value="NZ_FOMJ01000007.1"/>
</dbReference>
<protein>
    <recommendedName>
        <fullName evidence="3">Uracil-DNA glycosylase</fullName>
    </recommendedName>
</protein>
<dbReference type="AlphaFoldDB" id="A0A1I1UI02"/>
<evidence type="ECO:0008006" key="3">
    <source>
        <dbReference type="Google" id="ProtNLM"/>
    </source>
</evidence>
<dbReference type="OrthoDB" id="9807346at2"/>
<proteinExistence type="predicted"/>
<reference evidence="1 2" key="1">
    <citation type="submission" date="2016-10" db="EMBL/GenBank/DDBJ databases">
        <authorList>
            <person name="de Groot N.N."/>
        </authorList>
    </citation>
    <scope>NUCLEOTIDE SEQUENCE [LARGE SCALE GENOMIC DNA]</scope>
    <source>
        <strain evidence="1 2">HL3</strain>
    </source>
</reference>
<accession>A0A1I1UI02</accession>
<dbReference type="Proteomes" id="UP000198611">
    <property type="component" value="Unassembled WGS sequence"/>
</dbReference>
<organism evidence="1 2">
    <name type="scientific">Thiohalospira halophila DSM 15071</name>
    <dbReference type="NCBI Taxonomy" id="1123397"/>
    <lineage>
        <taxon>Bacteria</taxon>
        <taxon>Pseudomonadati</taxon>
        <taxon>Pseudomonadota</taxon>
        <taxon>Gammaproteobacteria</taxon>
        <taxon>Thiohalospirales</taxon>
        <taxon>Thiohalospiraceae</taxon>
        <taxon>Thiohalospira</taxon>
    </lineage>
</organism>
<dbReference type="STRING" id="1123397.SAMN05660831_02163"/>
<name>A0A1I1UI02_9GAMM</name>
<keyword evidence="2" id="KW-1185">Reference proteome</keyword>
<sequence length="63" mass="7526">MDRDKDINRADCWKCRHHYITWEESFPYGCRALGFKSRRLPVFDVRESSGHDCLYFSPREGKG</sequence>
<dbReference type="EMBL" id="FOMJ01000007">
    <property type="protein sequence ID" value="SFD70399.1"/>
    <property type="molecule type" value="Genomic_DNA"/>
</dbReference>
<gene>
    <name evidence="1" type="ORF">SAMN05660831_02163</name>
</gene>